<dbReference type="InterPro" id="IPR050595">
    <property type="entry name" value="Bact_response_regulator"/>
</dbReference>
<reference evidence="4 5" key="2">
    <citation type="submission" date="2023-12" db="EMBL/GenBank/DDBJ databases">
        <authorList>
            <consortium name="Cladostephus spongiosus"/>
            <person name="Lorente B."/>
            <person name="Cabral C."/>
            <person name="Frias J."/>
            <person name="Faria J."/>
            <person name="Toubarro D."/>
        </authorList>
    </citation>
    <scope>NUCLEOTIDE SEQUENCE [LARGE SCALE GENOMIC DNA]</scope>
    <source>
        <strain evidence="4 5">ZMCS4</strain>
    </source>
</reference>
<evidence type="ECO:0000256" key="1">
    <source>
        <dbReference type="ARBA" id="ARBA00022553"/>
    </source>
</evidence>
<dbReference type="RefSeq" id="WP_329776025.1">
    <property type="nucleotide sequence ID" value="NZ_JAYDYW010000011.1"/>
</dbReference>
<dbReference type="InterPro" id="IPR007421">
    <property type="entry name" value="Schlafen_AlbA_2_dom"/>
</dbReference>
<dbReference type="PANTHER" id="PTHR44591:SF3">
    <property type="entry name" value="RESPONSE REGULATORY DOMAIN-CONTAINING PROTEIN"/>
    <property type="match status" value="1"/>
</dbReference>
<evidence type="ECO:0000313" key="5">
    <source>
        <dbReference type="Proteomes" id="UP001310248"/>
    </source>
</evidence>
<dbReference type="Proteomes" id="UP001310248">
    <property type="component" value="Unassembled WGS sequence"/>
</dbReference>
<dbReference type="SMART" id="SM00448">
    <property type="entry name" value="REC"/>
    <property type="match status" value="1"/>
</dbReference>
<dbReference type="SUPFAM" id="SSF52172">
    <property type="entry name" value="CheY-like"/>
    <property type="match status" value="1"/>
</dbReference>
<dbReference type="Gene3D" id="3.30.950.30">
    <property type="entry name" value="Schlafen, AAA domain"/>
    <property type="match status" value="1"/>
</dbReference>
<feature type="modified residue" description="4-aspartylphosphate" evidence="2">
    <location>
        <position position="56"/>
    </location>
</feature>
<dbReference type="Pfam" id="PF00072">
    <property type="entry name" value="Response_reg"/>
    <property type="match status" value="1"/>
</dbReference>
<name>A0ABU7G6J6_9ALTE</name>
<organism evidence="4 5">
    <name type="scientific">Agarivorans aestuarii</name>
    <dbReference type="NCBI Taxonomy" id="1563703"/>
    <lineage>
        <taxon>Bacteria</taxon>
        <taxon>Pseudomonadati</taxon>
        <taxon>Pseudomonadota</taxon>
        <taxon>Gammaproteobacteria</taxon>
        <taxon>Alteromonadales</taxon>
        <taxon>Alteromonadaceae</taxon>
        <taxon>Agarivorans</taxon>
    </lineage>
</organism>
<dbReference type="InterPro" id="IPR038461">
    <property type="entry name" value="Schlafen_AlbA_2_dom_sf"/>
</dbReference>
<accession>A0ABU7G6J6</accession>
<dbReference type="InterPro" id="IPR011006">
    <property type="entry name" value="CheY-like_superfamily"/>
</dbReference>
<reference evidence="5" key="1">
    <citation type="submission" date="2023-07" db="EMBL/GenBank/DDBJ databases">
        <title>Draft genome sequence of Agarivorans aestuarii strain ZMCS4, a CAZymes producing bacteria isolated from the marine brown algae Clodostephus spongiosus.</title>
        <authorList>
            <person name="Lorente B."/>
            <person name="Cabral C."/>
            <person name="Frias J."/>
            <person name="Faria J."/>
            <person name="Toubarro D."/>
        </authorList>
    </citation>
    <scope>NUCLEOTIDE SEQUENCE [LARGE SCALE GENOMIC DNA]</scope>
    <source>
        <strain evidence="5">ZMCS4</strain>
    </source>
</reference>
<evidence type="ECO:0000256" key="2">
    <source>
        <dbReference type="PROSITE-ProRule" id="PRU00169"/>
    </source>
</evidence>
<protein>
    <submittedName>
        <fullName evidence="4">Response regulator</fullName>
    </submittedName>
</protein>
<feature type="domain" description="Response regulatory" evidence="3">
    <location>
        <begin position="7"/>
        <end position="123"/>
    </location>
</feature>
<evidence type="ECO:0000259" key="3">
    <source>
        <dbReference type="PROSITE" id="PS50110"/>
    </source>
</evidence>
<evidence type="ECO:0000313" key="4">
    <source>
        <dbReference type="EMBL" id="MEE1675028.1"/>
    </source>
</evidence>
<dbReference type="EMBL" id="JAYDYW010000011">
    <property type="protein sequence ID" value="MEE1675028.1"/>
    <property type="molecule type" value="Genomic_DNA"/>
</dbReference>
<dbReference type="InterPro" id="IPR001789">
    <property type="entry name" value="Sig_transdc_resp-reg_receiver"/>
</dbReference>
<gene>
    <name evidence="4" type="ORF">SNR37_000350</name>
</gene>
<keyword evidence="5" id="KW-1185">Reference proteome</keyword>
<keyword evidence="1 2" id="KW-0597">Phosphoprotein</keyword>
<dbReference type="PANTHER" id="PTHR44591">
    <property type="entry name" value="STRESS RESPONSE REGULATOR PROTEIN 1"/>
    <property type="match status" value="1"/>
</dbReference>
<comment type="caution">
    <text evidence="4">The sequence shown here is derived from an EMBL/GenBank/DDBJ whole genome shotgun (WGS) entry which is preliminary data.</text>
</comment>
<proteinExistence type="predicted"/>
<dbReference type="Gene3D" id="3.40.50.2300">
    <property type="match status" value="1"/>
</dbReference>
<dbReference type="PROSITE" id="PS50110">
    <property type="entry name" value="RESPONSE_REGULATORY"/>
    <property type="match status" value="1"/>
</dbReference>
<dbReference type="Pfam" id="PF04326">
    <property type="entry name" value="SLFN_AlbA_2"/>
    <property type="match status" value="1"/>
</dbReference>
<sequence length="312" mass="34725">MTGKKHSVLIVDDAPENIDSLRGLLSEHYQLKIALNGRRAIELAKTEPKPNLILLDIVMPEMDGFEVCAAIKEDPELQSIPIIFLTSLTEAKDEMLGFSLGANDYISKPFDPAVVKSRINIALELAAQRNALQAQMDLLKGQLQSNQPQSLDEAELSALIKQGESAKLEFKSTLRRNLYTDKNETRIENQCLKSVSAFLNSEGGTLLVGVNDDGEAIGMDADSFKDEDKLLLHWHNLMREYLGANMASAVRSNMHTLKDKRILVVQCTPSSVPVFLDRNNEEAFYVRLGNTSQALKPSEMLTFIDSRYGDAR</sequence>